<keyword evidence="6" id="KW-1185">Reference proteome</keyword>
<feature type="region of interest" description="Disordered" evidence="1">
    <location>
        <begin position="340"/>
        <end position="471"/>
    </location>
</feature>
<proteinExistence type="predicted"/>
<keyword evidence="2" id="KW-1133">Transmembrane helix</keyword>
<dbReference type="RefSeq" id="WP_308481332.1">
    <property type="nucleotide sequence ID" value="NZ_OY726397.1"/>
</dbReference>
<keyword evidence="2" id="KW-0812">Transmembrane</keyword>
<feature type="domain" description="Mammalian cell entry C-terminal" evidence="4">
    <location>
        <begin position="120"/>
        <end position="289"/>
    </location>
</feature>
<dbReference type="InterPro" id="IPR052336">
    <property type="entry name" value="MlaD_Phospholipid_Transporter"/>
</dbReference>
<dbReference type="InterPro" id="IPR005693">
    <property type="entry name" value="Mce"/>
</dbReference>
<protein>
    <submittedName>
        <fullName evidence="5">MCE family protein</fullName>
    </submittedName>
</protein>
<evidence type="ECO:0000313" key="6">
    <source>
        <dbReference type="Proteomes" id="UP001190465"/>
    </source>
</evidence>
<sequence>MKSFAERNPYIIGLVGILGTVALMLAALNYQNLPGFSQGKSYSAFFEDAGGLYDGAAVQVSGFESGRVTGISLDDQRVLVKFKVNKGIRLGDRAEAAIKTKTVLGTKYLEVTPRGEGQLGDTIPLDRTTSPYQLPDALGDLTMTISGLNTDQLSDSLRVLSDTFSETPPDLKIAVEGVARFSDVLNEKDAQLRELLANANKSTGILAERSDQVVSLVNDTNALMAELQSQSAALDQISGNISTLSRQLRGFIAENRETMQPALEKLNGVLATIDNRKDRVKKSINMLSTYAMSLGETVASGPFFKSYIANLLPGQFVQPFIDAAFSDLGLDPNVMLPSELTDPQVGQPGTPALPMPYPRTGQGGDPRLNLPDAITGNPGNQACGPPGIPLSGTNCYPYRDPGPAPAPGGPPPGPPAEAPAGVASTPQPVPSPFLQPGPGQTPPVTQAVVPAPAPEPQGPRPGPAAEGEAGQ</sequence>
<dbReference type="Pfam" id="PF11887">
    <property type="entry name" value="Mce4_CUP1"/>
    <property type="match status" value="1"/>
</dbReference>
<name>A0ABM9LFG0_9MYCO</name>
<reference evidence="5 6" key="1">
    <citation type="submission" date="2023-08" db="EMBL/GenBank/DDBJ databases">
        <authorList>
            <person name="Folkvardsen B D."/>
            <person name="Norman A."/>
        </authorList>
    </citation>
    <scope>NUCLEOTIDE SEQUENCE [LARGE SCALE GENOMIC DNA]</scope>
    <source>
        <strain evidence="5 6">Mu0053</strain>
    </source>
</reference>
<organism evidence="5 6">
    <name type="scientific">[Mycobacterium] burgundiense</name>
    <dbReference type="NCBI Taxonomy" id="3064286"/>
    <lineage>
        <taxon>Bacteria</taxon>
        <taxon>Bacillati</taxon>
        <taxon>Actinomycetota</taxon>
        <taxon>Actinomycetes</taxon>
        <taxon>Mycobacteriales</taxon>
        <taxon>Mycobacteriaceae</taxon>
        <taxon>Mycolicibacterium</taxon>
    </lineage>
</organism>
<evidence type="ECO:0000256" key="1">
    <source>
        <dbReference type="SAM" id="MobiDB-lite"/>
    </source>
</evidence>
<dbReference type="PANTHER" id="PTHR33371:SF18">
    <property type="entry name" value="MCE-FAMILY PROTEIN MCE3C"/>
    <property type="match status" value="1"/>
</dbReference>
<dbReference type="Pfam" id="PF02470">
    <property type="entry name" value="MlaD"/>
    <property type="match status" value="1"/>
</dbReference>
<dbReference type="InterPro" id="IPR024516">
    <property type="entry name" value="Mce_C"/>
</dbReference>
<feature type="compositionally biased region" description="Pro residues" evidence="1">
    <location>
        <begin position="400"/>
        <end position="417"/>
    </location>
</feature>
<dbReference type="Proteomes" id="UP001190465">
    <property type="component" value="Chromosome"/>
</dbReference>
<feature type="domain" description="Mce/MlaD" evidence="3">
    <location>
        <begin position="39"/>
        <end position="113"/>
    </location>
</feature>
<gene>
    <name evidence="5" type="ORF">MU0053_001053</name>
</gene>
<feature type="compositionally biased region" description="Pro residues" evidence="1">
    <location>
        <begin position="451"/>
        <end position="462"/>
    </location>
</feature>
<feature type="transmembrane region" description="Helical" evidence="2">
    <location>
        <begin position="12"/>
        <end position="30"/>
    </location>
</feature>
<evidence type="ECO:0000259" key="4">
    <source>
        <dbReference type="Pfam" id="PF11887"/>
    </source>
</evidence>
<dbReference type="NCBIfam" id="TIGR00996">
    <property type="entry name" value="Mtu_fam_mce"/>
    <property type="match status" value="1"/>
</dbReference>
<evidence type="ECO:0000256" key="2">
    <source>
        <dbReference type="SAM" id="Phobius"/>
    </source>
</evidence>
<feature type="compositionally biased region" description="Pro residues" evidence="1">
    <location>
        <begin position="427"/>
        <end position="441"/>
    </location>
</feature>
<accession>A0ABM9LFG0</accession>
<evidence type="ECO:0000313" key="5">
    <source>
        <dbReference type="EMBL" id="CAJ1498017.1"/>
    </source>
</evidence>
<dbReference type="PANTHER" id="PTHR33371">
    <property type="entry name" value="INTERMEMBRANE PHOSPHOLIPID TRANSPORT SYSTEM BINDING PROTEIN MLAD-RELATED"/>
    <property type="match status" value="1"/>
</dbReference>
<keyword evidence="2" id="KW-0472">Membrane</keyword>
<dbReference type="EMBL" id="OY726397">
    <property type="protein sequence ID" value="CAJ1498017.1"/>
    <property type="molecule type" value="Genomic_DNA"/>
</dbReference>
<dbReference type="PRINTS" id="PR01782">
    <property type="entry name" value="MCEVIRFACTOR"/>
</dbReference>
<dbReference type="InterPro" id="IPR003399">
    <property type="entry name" value="Mce/MlaD"/>
</dbReference>
<evidence type="ECO:0000259" key="3">
    <source>
        <dbReference type="Pfam" id="PF02470"/>
    </source>
</evidence>